<proteinExistence type="predicted"/>
<dbReference type="EMBL" id="CASHSV030000034">
    <property type="protein sequence ID" value="CAJ2644597.1"/>
    <property type="molecule type" value="Genomic_DNA"/>
</dbReference>
<organism evidence="1 2">
    <name type="scientific">Trifolium pratense</name>
    <name type="common">Red clover</name>
    <dbReference type="NCBI Taxonomy" id="57577"/>
    <lineage>
        <taxon>Eukaryota</taxon>
        <taxon>Viridiplantae</taxon>
        <taxon>Streptophyta</taxon>
        <taxon>Embryophyta</taxon>
        <taxon>Tracheophyta</taxon>
        <taxon>Spermatophyta</taxon>
        <taxon>Magnoliopsida</taxon>
        <taxon>eudicotyledons</taxon>
        <taxon>Gunneridae</taxon>
        <taxon>Pentapetalae</taxon>
        <taxon>rosids</taxon>
        <taxon>fabids</taxon>
        <taxon>Fabales</taxon>
        <taxon>Fabaceae</taxon>
        <taxon>Papilionoideae</taxon>
        <taxon>50 kb inversion clade</taxon>
        <taxon>NPAAA clade</taxon>
        <taxon>Hologalegina</taxon>
        <taxon>IRL clade</taxon>
        <taxon>Trifolieae</taxon>
        <taxon>Trifolium</taxon>
    </lineage>
</organism>
<accession>A0ACB0JMA9</accession>
<sequence>MIFNNRVIYEEDKIEGSRRHHHHHNPEIRERVEVVEYKRVPEVRYGDQVMYQIEEDVDVETNPYYPRRSSDVISLSCFRVLGGEGLLILVVDECRLGMQKDGLLVLLQKTSN</sequence>
<evidence type="ECO:0000313" key="2">
    <source>
        <dbReference type="Proteomes" id="UP001177021"/>
    </source>
</evidence>
<keyword evidence="2" id="KW-1185">Reference proteome</keyword>
<dbReference type="Proteomes" id="UP001177021">
    <property type="component" value="Unassembled WGS sequence"/>
</dbReference>
<reference evidence="1" key="1">
    <citation type="submission" date="2023-10" db="EMBL/GenBank/DDBJ databases">
        <authorList>
            <person name="Rodriguez Cubillos JULIANA M."/>
            <person name="De Vega J."/>
        </authorList>
    </citation>
    <scope>NUCLEOTIDE SEQUENCE</scope>
</reference>
<comment type="caution">
    <text evidence="1">The sequence shown here is derived from an EMBL/GenBank/DDBJ whole genome shotgun (WGS) entry which is preliminary data.</text>
</comment>
<evidence type="ECO:0000313" key="1">
    <source>
        <dbReference type="EMBL" id="CAJ2644597.1"/>
    </source>
</evidence>
<protein>
    <submittedName>
        <fullName evidence="1">Uncharacterized protein</fullName>
    </submittedName>
</protein>
<name>A0ACB0JMA9_TRIPR</name>
<gene>
    <name evidence="1" type="ORF">MILVUS5_LOCUS13578</name>
</gene>